<dbReference type="Gene3D" id="1.10.840.10">
    <property type="entry name" value="Ras guanine-nucleotide exchange factors catalytic domain"/>
    <property type="match status" value="1"/>
</dbReference>
<dbReference type="SUPFAM" id="SSF48366">
    <property type="entry name" value="Ras GEF"/>
    <property type="match status" value="1"/>
</dbReference>
<feature type="domain" description="N-terminal Ras-GEF" evidence="8">
    <location>
        <begin position="326"/>
        <end position="464"/>
    </location>
</feature>
<dbReference type="GO" id="GO:0005886">
    <property type="term" value="C:plasma membrane"/>
    <property type="evidence" value="ECO:0007669"/>
    <property type="project" value="TreeGrafter"/>
</dbReference>
<sequence>MRQSIHLHIDPSPYANPKVNVATHTPSPSLNSSMSTRSDADNYYGTYSGPSDTDALFSVLCKYDFSSDEDGLLPFRKGEILEIVKRDNTGWWAAMRREGPVVGWIPQAFVVQLSNEMADKLRNTREECRVYEYEAEQLYNSAPVSRIPALFDTDSTVSSPLPQYEAYRTNTPLTASHNTRHDQNNNLYFKSNTLRPANRPAAPPSPTSPMPHPPLTLPEKKSKPNLVHSGMAEANRSQSAPLTNKRSIRARGMILENNPVLSRTHELKSSQDIERVCTPDIIQPGTPTRIKLKRQASIYAGPIETVIHIRPWYLQPQLNDQIEADAKGHIRSATLLALIERLTTHDAPVDLTEQAELNAFTNVFLATFRTFTTANNFLEILTERYNARPPQNLSENEYEDWKESWREPTRKRILDIFNIWLEDHRLLEEEPHLARPLTEYLRTITEPPHNVHANAIIKTLERLTFTLPTDPSKQTTPKKPRKSKAHKGDLLKLDPVDLAEQLALWEQALYVKVTPQECLSYAKTQSGPEVAGLYAFCSTHDNLVAWVKASILNHEILGKRSDTVDFWIKVAEKCRLLNNIASMSAIIIALSSADITRLHLTWAHVNRKASLETLLRYNEPTGGFAGYRSILQNAEGPCVPFITMYLTDIIHTQDSFAYQDIDGRVCFYKRARWYEIVNNILKFQKRKYNIAPNETSKQFIEGQLAIASSRDQNWFWSKSQEVQHSELAHADIRKGLERAGF</sequence>
<dbReference type="InterPro" id="IPR023578">
    <property type="entry name" value="Ras_GEF_dom_sf"/>
</dbReference>
<dbReference type="GO" id="GO:0007265">
    <property type="term" value="P:Ras protein signal transduction"/>
    <property type="evidence" value="ECO:0007669"/>
    <property type="project" value="TreeGrafter"/>
</dbReference>
<dbReference type="PROSITE" id="PS50212">
    <property type="entry name" value="RASGEF_NTER"/>
    <property type="match status" value="1"/>
</dbReference>
<dbReference type="SMART" id="SM00147">
    <property type="entry name" value="RasGEF"/>
    <property type="match status" value="1"/>
</dbReference>
<feature type="compositionally biased region" description="Basic residues" evidence="5">
    <location>
        <begin position="476"/>
        <end position="485"/>
    </location>
</feature>
<feature type="domain" description="SH3" evidence="6">
    <location>
        <begin position="54"/>
        <end position="115"/>
    </location>
</feature>
<evidence type="ECO:0000256" key="3">
    <source>
        <dbReference type="PROSITE-ProRule" id="PRU00168"/>
    </source>
</evidence>
<dbReference type="SUPFAM" id="SSF50044">
    <property type="entry name" value="SH3-domain"/>
    <property type="match status" value="1"/>
</dbReference>
<dbReference type="GO" id="GO:0005085">
    <property type="term" value="F:guanyl-nucleotide exchange factor activity"/>
    <property type="evidence" value="ECO:0007669"/>
    <property type="project" value="UniProtKB-KW"/>
</dbReference>
<dbReference type="Gene3D" id="1.20.870.10">
    <property type="entry name" value="Son of sevenless (SoS) protein Chain: S domain 1"/>
    <property type="match status" value="1"/>
</dbReference>
<dbReference type="Proteomes" id="UP000807469">
    <property type="component" value="Unassembled WGS sequence"/>
</dbReference>
<dbReference type="Pfam" id="PF00618">
    <property type="entry name" value="RasGEF_N"/>
    <property type="match status" value="1"/>
</dbReference>
<feature type="region of interest" description="Disordered" evidence="5">
    <location>
        <begin position="467"/>
        <end position="486"/>
    </location>
</feature>
<dbReference type="InterPro" id="IPR001895">
    <property type="entry name" value="RASGEF_cat_dom"/>
</dbReference>
<evidence type="ECO:0000256" key="5">
    <source>
        <dbReference type="SAM" id="MobiDB-lite"/>
    </source>
</evidence>
<feature type="compositionally biased region" description="Pro residues" evidence="5">
    <location>
        <begin position="201"/>
        <end position="216"/>
    </location>
</feature>
<dbReference type="AlphaFoldDB" id="A0A9P6D830"/>
<dbReference type="InterPro" id="IPR036964">
    <property type="entry name" value="RASGEF_cat_dom_sf"/>
</dbReference>
<gene>
    <name evidence="9" type="ORF">BDN70DRAFT_5126</name>
</gene>
<keyword evidence="10" id="KW-1185">Reference proteome</keyword>
<reference evidence="9" key="1">
    <citation type="submission" date="2020-11" db="EMBL/GenBank/DDBJ databases">
        <authorList>
            <consortium name="DOE Joint Genome Institute"/>
            <person name="Ahrendt S."/>
            <person name="Riley R."/>
            <person name="Andreopoulos W."/>
            <person name="Labutti K."/>
            <person name="Pangilinan J."/>
            <person name="Ruiz-Duenas F.J."/>
            <person name="Barrasa J.M."/>
            <person name="Sanchez-Garcia M."/>
            <person name="Camarero S."/>
            <person name="Miyauchi S."/>
            <person name="Serrano A."/>
            <person name="Linde D."/>
            <person name="Babiker R."/>
            <person name="Drula E."/>
            <person name="Ayuso-Fernandez I."/>
            <person name="Pacheco R."/>
            <person name="Padilla G."/>
            <person name="Ferreira P."/>
            <person name="Barriuso J."/>
            <person name="Kellner H."/>
            <person name="Castanera R."/>
            <person name="Alfaro M."/>
            <person name="Ramirez L."/>
            <person name="Pisabarro A.G."/>
            <person name="Kuo A."/>
            <person name="Tritt A."/>
            <person name="Lipzen A."/>
            <person name="He G."/>
            <person name="Yan M."/>
            <person name="Ng V."/>
            <person name="Cullen D."/>
            <person name="Martin F."/>
            <person name="Rosso M.-N."/>
            <person name="Henrissat B."/>
            <person name="Hibbett D."/>
            <person name="Martinez A.T."/>
            <person name="Grigoriev I.V."/>
        </authorList>
    </citation>
    <scope>NUCLEOTIDE SEQUENCE</scope>
    <source>
        <strain evidence="9">CIRM-BRFM 674</strain>
    </source>
</reference>
<evidence type="ECO:0000259" key="8">
    <source>
        <dbReference type="PROSITE" id="PS50212"/>
    </source>
</evidence>
<dbReference type="PANTHER" id="PTHR23113:SF368">
    <property type="entry name" value="CELL DIVISION CONTROL PROTEIN 25"/>
    <property type="match status" value="1"/>
</dbReference>
<evidence type="ECO:0000259" key="7">
    <source>
        <dbReference type="PROSITE" id="PS50009"/>
    </source>
</evidence>
<evidence type="ECO:0000256" key="4">
    <source>
        <dbReference type="PROSITE-ProRule" id="PRU00192"/>
    </source>
</evidence>
<keyword evidence="1 4" id="KW-0728">SH3 domain</keyword>
<dbReference type="PROSITE" id="PS50009">
    <property type="entry name" value="RASGEF_CAT"/>
    <property type="match status" value="1"/>
</dbReference>
<dbReference type="InterPro" id="IPR008937">
    <property type="entry name" value="Ras-like_GEF"/>
</dbReference>
<dbReference type="PROSITE" id="PS50002">
    <property type="entry name" value="SH3"/>
    <property type="match status" value="1"/>
</dbReference>
<evidence type="ECO:0000259" key="6">
    <source>
        <dbReference type="PROSITE" id="PS50002"/>
    </source>
</evidence>
<dbReference type="Pfam" id="PF00617">
    <property type="entry name" value="RasGEF"/>
    <property type="match status" value="1"/>
</dbReference>
<dbReference type="InterPro" id="IPR001452">
    <property type="entry name" value="SH3_domain"/>
</dbReference>
<dbReference type="CDD" id="cd06224">
    <property type="entry name" value="REM"/>
    <property type="match status" value="1"/>
</dbReference>
<dbReference type="SMART" id="SM00229">
    <property type="entry name" value="RasGEFN"/>
    <property type="match status" value="1"/>
</dbReference>
<name>A0A9P6D830_9AGAR</name>
<dbReference type="SMART" id="SM00326">
    <property type="entry name" value="SH3"/>
    <property type="match status" value="1"/>
</dbReference>
<keyword evidence="2 3" id="KW-0344">Guanine-nucleotide releasing factor</keyword>
<dbReference type="InterPro" id="IPR036028">
    <property type="entry name" value="SH3-like_dom_sf"/>
</dbReference>
<dbReference type="EMBL" id="MU155130">
    <property type="protein sequence ID" value="KAF9486355.1"/>
    <property type="molecule type" value="Genomic_DNA"/>
</dbReference>
<dbReference type="Pfam" id="PF00018">
    <property type="entry name" value="SH3_1"/>
    <property type="match status" value="1"/>
</dbReference>
<organism evidence="9 10">
    <name type="scientific">Pholiota conissans</name>
    <dbReference type="NCBI Taxonomy" id="109636"/>
    <lineage>
        <taxon>Eukaryota</taxon>
        <taxon>Fungi</taxon>
        <taxon>Dikarya</taxon>
        <taxon>Basidiomycota</taxon>
        <taxon>Agaricomycotina</taxon>
        <taxon>Agaricomycetes</taxon>
        <taxon>Agaricomycetidae</taxon>
        <taxon>Agaricales</taxon>
        <taxon>Agaricineae</taxon>
        <taxon>Strophariaceae</taxon>
        <taxon>Pholiota</taxon>
    </lineage>
</organism>
<evidence type="ECO:0000256" key="1">
    <source>
        <dbReference type="ARBA" id="ARBA00022443"/>
    </source>
</evidence>
<protein>
    <submittedName>
        <fullName evidence="9">Ras GEF</fullName>
    </submittedName>
</protein>
<feature type="region of interest" description="Disordered" evidence="5">
    <location>
        <begin position="193"/>
        <end position="223"/>
    </location>
</feature>
<comment type="caution">
    <text evidence="9">The sequence shown here is derived from an EMBL/GenBank/DDBJ whole genome shotgun (WGS) entry which is preliminary data.</text>
</comment>
<feature type="domain" description="Ras-GEF" evidence="7">
    <location>
        <begin position="494"/>
        <end position="725"/>
    </location>
</feature>
<dbReference type="PANTHER" id="PTHR23113">
    <property type="entry name" value="GUANINE NUCLEOTIDE EXCHANGE FACTOR"/>
    <property type="match status" value="1"/>
</dbReference>
<dbReference type="InterPro" id="IPR000651">
    <property type="entry name" value="Ras-like_Gua-exchang_fac_N"/>
</dbReference>
<proteinExistence type="predicted"/>
<evidence type="ECO:0000313" key="10">
    <source>
        <dbReference type="Proteomes" id="UP000807469"/>
    </source>
</evidence>
<evidence type="ECO:0000256" key="2">
    <source>
        <dbReference type="ARBA" id="ARBA00022658"/>
    </source>
</evidence>
<accession>A0A9P6D830</accession>
<dbReference type="Gene3D" id="2.30.30.40">
    <property type="entry name" value="SH3 Domains"/>
    <property type="match status" value="1"/>
</dbReference>
<evidence type="ECO:0000313" key="9">
    <source>
        <dbReference type="EMBL" id="KAF9486355.1"/>
    </source>
</evidence>
<dbReference type="OrthoDB" id="10255964at2759"/>